<feature type="chain" id="PRO_5004497246" evidence="1">
    <location>
        <begin position="21"/>
        <end position="134"/>
    </location>
</feature>
<evidence type="ECO:0000256" key="1">
    <source>
        <dbReference type="SAM" id="SignalP"/>
    </source>
</evidence>
<name>S2JM17_MUCC1</name>
<sequence>MVKYSLIAASLATVVSVVMAQEATPTAISGITIPTAIPSNLAGMPSDVAEAVSSLIKNPAGINSYISVASEQVSQLPSQYQASAYSALSAASKSVAAIQPTKSAGATSAANSNAAPVSFAVGALAITAVLASLL</sequence>
<dbReference type="eggNOG" id="ENOG502TAQS">
    <property type="taxonomic scope" value="Eukaryota"/>
</dbReference>
<proteinExistence type="predicted"/>
<dbReference type="EMBL" id="KE123933">
    <property type="protein sequence ID" value="EPB89552.1"/>
    <property type="molecule type" value="Genomic_DNA"/>
</dbReference>
<protein>
    <submittedName>
        <fullName evidence="2">Uncharacterized protein</fullName>
    </submittedName>
</protein>
<accession>S2JM17</accession>
<dbReference type="Proteomes" id="UP000014254">
    <property type="component" value="Unassembled WGS sequence"/>
</dbReference>
<keyword evidence="3" id="KW-1185">Reference proteome</keyword>
<organism evidence="2 3">
    <name type="scientific">Mucor circinelloides f. circinelloides (strain 1006PhL)</name>
    <name type="common">Mucormycosis agent</name>
    <name type="synonym">Calyptromyces circinelloides</name>
    <dbReference type="NCBI Taxonomy" id="1220926"/>
    <lineage>
        <taxon>Eukaryota</taxon>
        <taxon>Fungi</taxon>
        <taxon>Fungi incertae sedis</taxon>
        <taxon>Mucoromycota</taxon>
        <taxon>Mucoromycotina</taxon>
        <taxon>Mucoromycetes</taxon>
        <taxon>Mucorales</taxon>
        <taxon>Mucorineae</taxon>
        <taxon>Mucoraceae</taxon>
        <taxon>Mucor</taxon>
    </lineage>
</organism>
<reference evidence="3" key="1">
    <citation type="submission" date="2013-05" db="EMBL/GenBank/DDBJ databases">
        <title>The Genome sequence of Mucor circinelloides f. circinelloides 1006PhL.</title>
        <authorList>
            <consortium name="The Broad Institute Genomics Platform"/>
            <person name="Cuomo C."/>
            <person name="Earl A."/>
            <person name="Findley K."/>
            <person name="Lee S.C."/>
            <person name="Walker B."/>
            <person name="Young S."/>
            <person name="Zeng Q."/>
            <person name="Gargeya S."/>
            <person name="Fitzgerald M."/>
            <person name="Haas B."/>
            <person name="Abouelleil A."/>
            <person name="Allen A.W."/>
            <person name="Alvarado L."/>
            <person name="Arachchi H.M."/>
            <person name="Berlin A.M."/>
            <person name="Chapman S.B."/>
            <person name="Gainer-Dewar J."/>
            <person name="Goldberg J."/>
            <person name="Griggs A."/>
            <person name="Gujja S."/>
            <person name="Hansen M."/>
            <person name="Howarth C."/>
            <person name="Imamovic A."/>
            <person name="Ireland A."/>
            <person name="Larimer J."/>
            <person name="McCowan C."/>
            <person name="Murphy C."/>
            <person name="Pearson M."/>
            <person name="Poon T.W."/>
            <person name="Priest M."/>
            <person name="Roberts A."/>
            <person name="Saif S."/>
            <person name="Shea T."/>
            <person name="Sisk P."/>
            <person name="Sykes S."/>
            <person name="Wortman J."/>
            <person name="Nusbaum C."/>
            <person name="Birren B."/>
        </authorList>
    </citation>
    <scope>NUCLEOTIDE SEQUENCE [LARGE SCALE GENOMIC DNA]</scope>
    <source>
        <strain evidence="3">1006PhL</strain>
    </source>
</reference>
<dbReference type="VEuPathDB" id="FungiDB:HMPREF1544_03636"/>
<dbReference type="AlphaFoldDB" id="S2JM17"/>
<dbReference type="OrthoDB" id="2150639at2759"/>
<gene>
    <name evidence="2" type="ORF">HMPREF1544_03636</name>
</gene>
<evidence type="ECO:0000313" key="3">
    <source>
        <dbReference type="Proteomes" id="UP000014254"/>
    </source>
</evidence>
<evidence type="ECO:0000313" key="2">
    <source>
        <dbReference type="EMBL" id="EPB89552.1"/>
    </source>
</evidence>
<feature type="signal peptide" evidence="1">
    <location>
        <begin position="1"/>
        <end position="20"/>
    </location>
</feature>
<keyword evidence="1" id="KW-0732">Signal</keyword>
<dbReference type="InParanoid" id="S2JM17"/>